<dbReference type="Proteomes" id="UP001499851">
    <property type="component" value="Unassembled WGS sequence"/>
</dbReference>
<dbReference type="InterPro" id="IPR010095">
    <property type="entry name" value="Cas12f1-like_TNB"/>
</dbReference>
<evidence type="ECO:0000313" key="10">
    <source>
        <dbReference type="Proteomes" id="UP001499851"/>
    </source>
</evidence>
<evidence type="ECO:0000256" key="3">
    <source>
        <dbReference type="ARBA" id="ARBA00022578"/>
    </source>
</evidence>
<proteinExistence type="inferred from homology"/>
<evidence type="ECO:0000313" key="9">
    <source>
        <dbReference type="EMBL" id="GAA1682090.1"/>
    </source>
</evidence>
<keyword evidence="3" id="KW-0815">Transposition</keyword>
<evidence type="ECO:0000259" key="7">
    <source>
        <dbReference type="Pfam" id="PF01385"/>
    </source>
</evidence>
<evidence type="ECO:0008006" key="11">
    <source>
        <dbReference type="Google" id="ProtNLM"/>
    </source>
</evidence>
<reference evidence="10" key="1">
    <citation type="journal article" date="2019" name="Int. J. Syst. Evol. Microbiol.">
        <title>The Global Catalogue of Microorganisms (GCM) 10K type strain sequencing project: providing services to taxonomists for standard genome sequencing and annotation.</title>
        <authorList>
            <consortium name="The Broad Institute Genomics Platform"/>
            <consortium name="The Broad Institute Genome Sequencing Center for Infectious Disease"/>
            <person name="Wu L."/>
            <person name="Ma J."/>
        </authorList>
    </citation>
    <scope>NUCLEOTIDE SEQUENCE [LARGE SCALE GENOMIC DNA]</scope>
    <source>
        <strain evidence="10">JCM 16001</strain>
    </source>
</reference>
<evidence type="ECO:0000256" key="2">
    <source>
        <dbReference type="ARBA" id="ARBA00011044"/>
    </source>
</evidence>
<protein>
    <recommendedName>
        <fullName evidence="11">Transposase</fullName>
    </recommendedName>
</protein>
<organism evidence="9 10">
    <name type="scientific">Glycomyces endophyticus</name>
    <dbReference type="NCBI Taxonomy" id="480996"/>
    <lineage>
        <taxon>Bacteria</taxon>
        <taxon>Bacillati</taxon>
        <taxon>Actinomycetota</taxon>
        <taxon>Actinomycetes</taxon>
        <taxon>Glycomycetales</taxon>
        <taxon>Glycomycetaceae</taxon>
        <taxon>Glycomyces</taxon>
    </lineage>
</organism>
<dbReference type="EMBL" id="BAAAQF010000010">
    <property type="protein sequence ID" value="GAA1682090.1"/>
    <property type="molecule type" value="Genomic_DNA"/>
</dbReference>
<keyword evidence="4" id="KW-0238">DNA-binding</keyword>
<accession>A0ABP4T4A0</accession>
<feature type="domain" description="Probable transposase IS891/IS1136/IS1341" evidence="7">
    <location>
        <begin position="213"/>
        <end position="295"/>
    </location>
</feature>
<evidence type="ECO:0000256" key="6">
    <source>
        <dbReference type="SAM" id="Coils"/>
    </source>
</evidence>
<dbReference type="Pfam" id="PF07282">
    <property type="entry name" value="Cas12f1-like_TNB"/>
    <property type="match status" value="1"/>
</dbReference>
<sequence length="412" mass="45776">MLLKRETAVKACHFLESPIKPCNFDPVKQVVVVKLEPGPCARTALAATIRICNEQANRVAETAFAHRDPATGRVEREYALRGRVYASVKASGVGAQVAQQVVRKVHQAYTVVYGQVRTGAVRGSRAEKALAKPVRFRAESAQPFDDRSLSWDLGARTVSIRTVTGRIRAIRFACSKQGLSLLHAWRKGESDLMVRNGEFYLAATVDLPESEIREPVDFIGVDRGIANLATTSDGVNFQGRDLERYRRRTARARAELQAKQTKAAKRRLKLRSRREARHAGQVNHKIAKEIVSAAERTGRGIALEDLEGIRDRVRLTRPQRGRISRWPFHQLARYIAYKARRAGVPVIVVDAWNTSRRCPLCGHTERSNRRSRDEFCCRGCGLAGPADVIAAVNVRARARVAWAVCQGSGAVA</sequence>
<dbReference type="InterPro" id="IPR051399">
    <property type="entry name" value="RNA-guided_DNA_endo/Transpos"/>
</dbReference>
<feature type="coiled-coil region" evidence="6">
    <location>
        <begin position="242"/>
        <end position="271"/>
    </location>
</feature>
<evidence type="ECO:0000256" key="5">
    <source>
        <dbReference type="ARBA" id="ARBA00023172"/>
    </source>
</evidence>
<keyword evidence="5" id="KW-0233">DNA recombination</keyword>
<comment type="caution">
    <text evidence="9">The sequence shown here is derived from an EMBL/GenBank/DDBJ whole genome shotgun (WGS) entry which is preliminary data.</text>
</comment>
<keyword evidence="10" id="KW-1185">Reference proteome</keyword>
<dbReference type="PANTHER" id="PTHR30405:SF11">
    <property type="entry name" value="RNA-GUIDED DNA ENDONUCLEASE RV2885C-RELATED"/>
    <property type="match status" value="1"/>
</dbReference>
<comment type="similarity">
    <text evidence="1">In the C-terminal section; belongs to the transposase 35 family.</text>
</comment>
<comment type="similarity">
    <text evidence="2">In the N-terminal section; belongs to the transposase 2 family.</text>
</comment>
<name>A0ABP4T4A0_9ACTN</name>
<dbReference type="Pfam" id="PF01385">
    <property type="entry name" value="OrfB_IS605"/>
    <property type="match status" value="1"/>
</dbReference>
<dbReference type="NCBIfam" id="NF040570">
    <property type="entry name" value="guided_TnpB"/>
    <property type="match status" value="1"/>
</dbReference>
<dbReference type="NCBIfam" id="TIGR01766">
    <property type="entry name" value="IS200/IS605 family accessory protein TnpB-like domain"/>
    <property type="match status" value="1"/>
</dbReference>
<dbReference type="InterPro" id="IPR001959">
    <property type="entry name" value="Transposase"/>
</dbReference>
<gene>
    <name evidence="9" type="ORF">GCM10009830_31550</name>
</gene>
<dbReference type="PANTHER" id="PTHR30405">
    <property type="entry name" value="TRANSPOSASE"/>
    <property type="match status" value="1"/>
</dbReference>
<evidence type="ECO:0000259" key="8">
    <source>
        <dbReference type="Pfam" id="PF07282"/>
    </source>
</evidence>
<evidence type="ECO:0000256" key="1">
    <source>
        <dbReference type="ARBA" id="ARBA00008761"/>
    </source>
</evidence>
<keyword evidence="6" id="KW-0175">Coiled coil</keyword>
<feature type="domain" description="Cas12f1-like TNB" evidence="8">
    <location>
        <begin position="328"/>
        <end position="394"/>
    </location>
</feature>
<evidence type="ECO:0000256" key="4">
    <source>
        <dbReference type="ARBA" id="ARBA00023125"/>
    </source>
</evidence>